<dbReference type="AlphaFoldDB" id="A0A841I1B6"/>
<dbReference type="InterPro" id="IPR004398">
    <property type="entry name" value="RNA_MeTrfase_RsmD"/>
</dbReference>
<dbReference type="CDD" id="cd02440">
    <property type="entry name" value="AdoMet_MTases"/>
    <property type="match status" value="1"/>
</dbReference>
<proteinExistence type="predicted"/>
<dbReference type="GO" id="GO:0031167">
    <property type="term" value="P:rRNA methylation"/>
    <property type="evidence" value="ECO:0007669"/>
    <property type="project" value="InterPro"/>
</dbReference>
<dbReference type="PROSITE" id="PS00092">
    <property type="entry name" value="N6_MTASE"/>
    <property type="match status" value="1"/>
</dbReference>
<comment type="caution">
    <text evidence="3">The sequence shown here is derived from an EMBL/GenBank/DDBJ whole genome shotgun (WGS) entry which is preliminary data.</text>
</comment>
<dbReference type="SUPFAM" id="SSF53335">
    <property type="entry name" value="S-adenosyl-L-methionine-dependent methyltransferases"/>
    <property type="match status" value="1"/>
</dbReference>
<organism evidence="3 4">
    <name type="scientific">Deinobacterium chartae</name>
    <dbReference type="NCBI Taxonomy" id="521158"/>
    <lineage>
        <taxon>Bacteria</taxon>
        <taxon>Thermotogati</taxon>
        <taxon>Deinococcota</taxon>
        <taxon>Deinococci</taxon>
        <taxon>Deinococcales</taxon>
        <taxon>Deinococcaceae</taxon>
        <taxon>Deinobacterium</taxon>
    </lineage>
</organism>
<dbReference type="InterPro" id="IPR002052">
    <property type="entry name" value="DNA_methylase_N6_adenine_CS"/>
</dbReference>
<dbReference type="Proteomes" id="UP000569951">
    <property type="component" value="Unassembled WGS sequence"/>
</dbReference>
<keyword evidence="4" id="KW-1185">Reference proteome</keyword>
<dbReference type="Gene3D" id="3.40.50.150">
    <property type="entry name" value="Vaccinia Virus protein VP39"/>
    <property type="match status" value="1"/>
</dbReference>
<dbReference type="EMBL" id="JACHHG010000012">
    <property type="protein sequence ID" value="MBB6099477.1"/>
    <property type="molecule type" value="Genomic_DNA"/>
</dbReference>
<sequence length="178" mass="19098">MSNLRILGGTAKGRTLQVPASARPTGARLRKSLFDLLAGHYGEGHRFLDLYAGSGAVGLEAASRGFEVTLLDRDPGAVRALETNARNLGLSARILRSDAQSFLRRGGSFDVIFVDPPYPQDIPALAAAALDAGLLAPGGVLIVQHPVQLHLEAREGLDLERREYGSNAISLYWRPEEA</sequence>
<dbReference type="PIRSF" id="PIRSF004553">
    <property type="entry name" value="CHP00095"/>
    <property type="match status" value="1"/>
</dbReference>
<dbReference type="PANTHER" id="PTHR43542">
    <property type="entry name" value="METHYLTRANSFERASE"/>
    <property type="match status" value="1"/>
</dbReference>
<dbReference type="InterPro" id="IPR029063">
    <property type="entry name" value="SAM-dependent_MTases_sf"/>
</dbReference>
<evidence type="ECO:0000256" key="1">
    <source>
        <dbReference type="ARBA" id="ARBA00022603"/>
    </source>
</evidence>
<dbReference type="RefSeq" id="WP_183988230.1">
    <property type="nucleotide sequence ID" value="NZ_JACHHG010000012.1"/>
</dbReference>
<evidence type="ECO:0000256" key="2">
    <source>
        <dbReference type="ARBA" id="ARBA00022679"/>
    </source>
</evidence>
<keyword evidence="2 3" id="KW-0808">Transferase</keyword>
<name>A0A841I1B6_9DEIO</name>
<accession>A0A841I1B6</accession>
<dbReference type="GO" id="GO:0008168">
    <property type="term" value="F:methyltransferase activity"/>
    <property type="evidence" value="ECO:0007669"/>
    <property type="project" value="UniProtKB-KW"/>
</dbReference>
<protein>
    <submittedName>
        <fullName evidence="3">16S rRNA (Guanine(966)-N(2))-methyltransferase RsmD</fullName>
    </submittedName>
</protein>
<evidence type="ECO:0000313" key="4">
    <source>
        <dbReference type="Proteomes" id="UP000569951"/>
    </source>
</evidence>
<dbReference type="PANTHER" id="PTHR43542:SF1">
    <property type="entry name" value="METHYLTRANSFERASE"/>
    <property type="match status" value="1"/>
</dbReference>
<evidence type="ECO:0000313" key="3">
    <source>
        <dbReference type="EMBL" id="MBB6099477.1"/>
    </source>
</evidence>
<reference evidence="3 4" key="1">
    <citation type="submission" date="2020-08" db="EMBL/GenBank/DDBJ databases">
        <title>Genomic Encyclopedia of Type Strains, Phase IV (KMG-IV): sequencing the most valuable type-strain genomes for metagenomic binning, comparative biology and taxonomic classification.</title>
        <authorList>
            <person name="Goeker M."/>
        </authorList>
    </citation>
    <scope>NUCLEOTIDE SEQUENCE [LARGE SCALE GENOMIC DNA]</scope>
    <source>
        <strain evidence="3 4">DSM 21458</strain>
    </source>
</reference>
<dbReference type="GO" id="GO:0003676">
    <property type="term" value="F:nucleic acid binding"/>
    <property type="evidence" value="ECO:0007669"/>
    <property type="project" value="InterPro"/>
</dbReference>
<keyword evidence="1 3" id="KW-0489">Methyltransferase</keyword>
<gene>
    <name evidence="3" type="ORF">HNR42_002927</name>
</gene>
<dbReference type="Pfam" id="PF03602">
    <property type="entry name" value="Cons_hypoth95"/>
    <property type="match status" value="1"/>
</dbReference>